<keyword evidence="1" id="KW-0547">Nucleotide-binding</keyword>
<evidence type="ECO:0000313" key="7">
    <source>
        <dbReference type="Proteomes" id="UP000323632"/>
    </source>
</evidence>
<reference evidence="6 7" key="1">
    <citation type="submission" date="2019-09" db="EMBL/GenBank/DDBJ databases">
        <title>Genome sequence and assembly of Taibaiella sp.</title>
        <authorList>
            <person name="Chhetri G."/>
        </authorList>
    </citation>
    <scope>NUCLEOTIDE SEQUENCE [LARGE SCALE GENOMIC DNA]</scope>
    <source>
        <strain evidence="6 7">KVB11</strain>
    </source>
</reference>
<feature type="transmembrane region" description="Helical" evidence="4">
    <location>
        <begin position="30"/>
        <end position="49"/>
    </location>
</feature>
<dbReference type="GO" id="GO:0005829">
    <property type="term" value="C:cytosol"/>
    <property type="evidence" value="ECO:0007669"/>
    <property type="project" value="TreeGrafter"/>
</dbReference>
<evidence type="ECO:0000313" key="6">
    <source>
        <dbReference type="EMBL" id="KAA5536198.1"/>
    </source>
</evidence>
<dbReference type="InterPro" id="IPR045076">
    <property type="entry name" value="MutS"/>
</dbReference>
<gene>
    <name evidence="6" type="ORF">F0919_00590</name>
</gene>
<accession>A0A5M6CLU6</accession>
<name>A0A5M6CLU6_9BACT</name>
<dbReference type="Pfam" id="PF00488">
    <property type="entry name" value="MutS_V"/>
    <property type="match status" value="1"/>
</dbReference>
<protein>
    <submittedName>
        <fullName evidence="6">DNA mismatch repair protein</fullName>
    </submittedName>
</protein>
<dbReference type="Proteomes" id="UP000323632">
    <property type="component" value="Unassembled WGS sequence"/>
</dbReference>
<dbReference type="AlphaFoldDB" id="A0A5M6CLU6"/>
<dbReference type="InterPro" id="IPR027417">
    <property type="entry name" value="P-loop_NTPase"/>
</dbReference>
<dbReference type="PANTHER" id="PTHR11361">
    <property type="entry name" value="DNA MISMATCH REPAIR PROTEIN MUTS FAMILY MEMBER"/>
    <property type="match status" value="1"/>
</dbReference>
<dbReference type="SUPFAM" id="SSF52540">
    <property type="entry name" value="P-loop containing nucleoside triphosphate hydrolases"/>
    <property type="match status" value="1"/>
</dbReference>
<feature type="transmembrane region" description="Helical" evidence="4">
    <location>
        <begin position="212"/>
        <end position="231"/>
    </location>
</feature>
<feature type="transmembrane region" description="Helical" evidence="4">
    <location>
        <begin position="237"/>
        <end position="255"/>
    </location>
</feature>
<dbReference type="RefSeq" id="WP_150030771.1">
    <property type="nucleotide sequence ID" value="NZ_VWSH01000001.1"/>
</dbReference>
<dbReference type="InterPro" id="IPR000432">
    <property type="entry name" value="DNA_mismatch_repair_MutS_C"/>
</dbReference>
<evidence type="ECO:0000256" key="3">
    <source>
        <dbReference type="ARBA" id="ARBA00023125"/>
    </source>
</evidence>
<keyword evidence="4" id="KW-0812">Transmembrane</keyword>
<dbReference type="GO" id="GO:0005524">
    <property type="term" value="F:ATP binding"/>
    <property type="evidence" value="ECO:0007669"/>
    <property type="project" value="UniProtKB-KW"/>
</dbReference>
<keyword evidence="4" id="KW-1133">Transmembrane helix</keyword>
<dbReference type="PANTHER" id="PTHR11361:SF99">
    <property type="entry name" value="DNA MISMATCH REPAIR PROTEIN"/>
    <property type="match status" value="1"/>
</dbReference>
<feature type="domain" description="DNA mismatch repair proteins mutS family" evidence="5">
    <location>
        <begin position="421"/>
        <end position="591"/>
    </location>
</feature>
<evidence type="ECO:0000256" key="4">
    <source>
        <dbReference type="SAM" id="Phobius"/>
    </source>
</evidence>
<dbReference type="Gene3D" id="3.40.50.300">
    <property type="entry name" value="P-loop containing nucleotide triphosphate hydrolases"/>
    <property type="match status" value="1"/>
</dbReference>
<feature type="transmembrane region" description="Helical" evidence="4">
    <location>
        <begin position="55"/>
        <end position="72"/>
    </location>
</feature>
<keyword evidence="4" id="KW-0472">Membrane</keyword>
<evidence type="ECO:0000259" key="5">
    <source>
        <dbReference type="SMART" id="SM00534"/>
    </source>
</evidence>
<dbReference type="GO" id="GO:0030983">
    <property type="term" value="F:mismatched DNA binding"/>
    <property type="evidence" value="ECO:0007669"/>
    <property type="project" value="InterPro"/>
</dbReference>
<keyword evidence="3" id="KW-0238">DNA-binding</keyword>
<dbReference type="EMBL" id="VWSH01000001">
    <property type="protein sequence ID" value="KAA5536198.1"/>
    <property type="molecule type" value="Genomic_DNA"/>
</dbReference>
<comment type="caution">
    <text evidence="6">The sequence shown here is derived from an EMBL/GenBank/DDBJ whole genome shotgun (WGS) entry which is preliminary data.</text>
</comment>
<sequence length="596" mass="67762">MPAPTVIETYKTLSEQYKAQYETLQKRHNALSILRLVIVIAAIALYYNFGTTYNYISLVIAIILTLAFLMLMKIHQQTGNKKLFAKTLQTINEEEFAYLTTQKLSFYDGAVFAQDNHAYSADLDLFGKRSLYQHLNRTATEMGREVLADNLLKAAAPDTIIEVQKATAELTTKLEDRQALYAAGKIANDNEGIYKQLVNWTEEDNSNVPKTLLVLCYILPAGLIIAIAMYFMTKQDIYWSIINKLVPLNLVIYFIQFKNIRKALFSTEKINEMLKSYASMLFQIETASYESTYLKGLQEKLKTDKTQASVLLQELGGIFSKMETVQNPFSAFAMNGLFLYHIHQLNNLNKWKQKHKKQVTQWLQVIGSFEMLNCIANLKYNNPSFCFPRINNNHKISFENLGHPLIADDKRVCNDVSFEDNRFIILTGSNMSGKSTFLRTLGVNMVLAGMGAPVCATTADIHPLSIFVSMRQSDSLADSESYFFAEVKRLKYIMEQLKDEVCFVLLDEILRGTNSDDKRSGTIGVIEKIIKRKAIGAIATHDLEVCLTTDQHPGILTNQCFEVEIINNELVFDYKLRVGICKNKSATFLMKKMEII</sequence>
<evidence type="ECO:0000256" key="2">
    <source>
        <dbReference type="ARBA" id="ARBA00022840"/>
    </source>
</evidence>
<dbReference type="SUPFAM" id="SSF48334">
    <property type="entry name" value="DNA repair protein MutS, domain III"/>
    <property type="match status" value="1"/>
</dbReference>
<dbReference type="SMART" id="SM00534">
    <property type="entry name" value="MUTSac"/>
    <property type="match status" value="1"/>
</dbReference>
<proteinExistence type="predicted"/>
<dbReference type="InterPro" id="IPR036187">
    <property type="entry name" value="DNA_mismatch_repair_MutS_sf"/>
</dbReference>
<keyword evidence="2" id="KW-0067">ATP-binding</keyword>
<organism evidence="6 7">
    <name type="scientific">Taibaiella lutea</name>
    <dbReference type="NCBI Taxonomy" id="2608001"/>
    <lineage>
        <taxon>Bacteria</taxon>
        <taxon>Pseudomonadati</taxon>
        <taxon>Bacteroidota</taxon>
        <taxon>Chitinophagia</taxon>
        <taxon>Chitinophagales</taxon>
        <taxon>Chitinophagaceae</taxon>
        <taxon>Taibaiella</taxon>
    </lineage>
</organism>
<evidence type="ECO:0000256" key="1">
    <source>
        <dbReference type="ARBA" id="ARBA00022741"/>
    </source>
</evidence>
<keyword evidence="7" id="KW-1185">Reference proteome</keyword>
<dbReference type="GO" id="GO:0140664">
    <property type="term" value="F:ATP-dependent DNA damage sensor activity"/>
    <property type="evidence" value="ECO:0007669"/>
    <property type="project" value="InterPro"/>
</dbReference>
<dbReference type="Gene3D" id="1.10.1420.10">
    <property type="match status" value="1"/>
</dbReference>
<dbReference type="GO" id="GO:0006298">
    <property type="term" value="P:mismatch repair"/>
    <property type="evidence" value="ECO:0007669"/>
    <property type="project" value="InterPro"/>
</dbReference>